<feature type="compositionally biased region" description="Polar residues" evidence="1">
    <location>
        <begin position="190"/>
        <end position="203"/>
    </location>
</feature>
<name>A0ABS0J9M8_9ACTN</name>
<evidence type="ECO:0000313" key="4">
    <source>
        <dbReference type="Proteomes" id="UP000614915"/>
    </source>
</evidence>
<reference evidence="3 4" key="1">
    <citation type="submission" date="2020-11" db="EMBL/GenBank/DDBJ databases">
        <title>Sequencing the genomes of 1000 actinobacteria strains.</title>
        <authorList>
            <person name="Klenk H.-P."/>
        </authorList>
    </citation>
    <scope>NUCLEOTIDE SEQUENCE [LARGE SCALE GENOMIC DNA]</scope>
    <source>
        <strain evidence="3 4">DSM 101692</strain>
    </source>
</reference>
<accession>A0ABS0J9M8</accession>
<protein>
    <recommendedName>
        <fullName evidence="2">DUF3631 domain-containing protein</fullName>
    </recommendedName>
</protein>
<dbReference type="InterPro" id="IPR022081">
    <property type="entry name" value="DUF3631"/>
</dbReference>
<feature type="domain" description="DUF3631" evidence="2">
    <location>
        <begin position="65"/>
        <end position="156"/>
    </location>
</feature>
<gene>
    <name evidence="3" type="ORF">IW248_000039</name>
</gene>
<evidence type="ECO:0000256" key="1">
    <source>
        <dbReference type="SAM" id="MobiDB-lite"/>
    </source>
</evidence>
<dbReference type="Proteomes" id="UP000614915">
    <property type="component" value="Unassembled WGS sequence"/>
</dbReference>
<dbReference type="Pfam" id="PF12307">
    <property type="entry name" value="DUF3631"/>
    <property type="match status" value="1"/>
</dbReference>
<feature type="region of interest" description="Disordered" evidence="1">
    <location>
        <begin position="150"/>
        <end position="244"/>
    </location>
</feature>
<dbReference type="SUPFAM" id="SSF109604">
    <property type="entry name" value="HD-domain/PDEase-like"/>
    <property type="match status" value="1"/>
</dbReference>
<proteinExistence type="predicted"/>
<organism evidence="3 4">
    <name type="scientific">Micromonospora ureilytica</name>
    <dbReference type="NCBI Taxonomy" id="709868"/>
    <lineage>
        <taxon>Bacteria</taxon>
        <taxon>Bacillati</taxon>
        <taxon>Actinomycetota</taxon>
        <taxon>Actinomycetes</taxon>
        <taxon>Micromonosporales</taxon>
        <taxon>Micromonosporaceae</taxon>
        <taxon>Micromonospora</taxon>
    </lineage>
</organism>
<keyword evidence="4" id="KW-1185">Reference proteome</keyword>
<evidence type="ECO:0000313" key="3">
    <source>
        <dbReference type="EMBL" id="MBG6063752.1"/>
    </source>
</evidence>
<dbReference type="RefSeq" id="WP_231396118.1">
    <property type="nucleotide sequence ID" value="NZ_JADOTX010000001.1"/>
</dbReference>
<dbReference type="EMBL" id="JADOTX010000001">
    <property type="protein sequence ID" value="MBG6063752.1"/>
    <property type="molecule type" value="Genomic_DNA"/>
</dbReference>
<sequence>MAVSVKASEVSMILDEVERPLLVAAAWLHDIAYAPEVIDTGLHALGGARWLPQHGYGERVVALVAHHSCAILTADADEAGNVSTRVRLLAAVRTAFTVLGDPPAASTHDLLAALNGDEEAPWAGFGPAGLTGKRLGDLLREFGIISTTIQFPSGRRRATPERPSPTPGSGTVPPHPYQPYQHRLRRANPGTDTTPGTDQSVPVTQPVPRLNRQNELGTAGTGNPWRPSQTGNRFKPKHGLSSAGSWCCIG</sequence>
<evidence type="ECO:0000259" key="2">
    <source>
        <dbReference type="Pfam" id="PF12307"/>
    </source>
</evidence>
<comment type="caution">
    <text evidence="3">The sequence shown here is derived from an EMBL/GenBank/DDBJ whole genome shotgun (WGS) entry which is preliminary data.</text>
</comment>